<gene>
    <name evidence="2" type="ORF">C7R54_06075</name>
</gene>
<dbReference type="EMBL" id="PYAL01000001">
    <property type="protein sequence ID" value="RXN93263.1"/>
    <property type="molecule type" value="Genomic_DNA"/>
</dbReference>
<keyword evidence="2" id="KW-0808">Transferase</keyword>
<evidence type="ECO:0000313" key="3">
    <source>
        <dbReference type="Proteomes" id="UP000290849"/>
    </source>
</evidence>
<keyword evidence="3" id="KW-1185">Reference proteome</keyword>
<dbReference type="Pfam" id="PF13692">
    <property type="entry name" value="Glyco_trans_1_4"/>
    <property type="match status" value="1"/>
</dbReference>
<dbReference type="OrthoDB" id="9787293at2"/>
<dbReference type="Pfam" id="PF13579">
    <property type="entry name" value="Glyco_trans_4_4"/>
    <property type="match status" value="1"/>
</dbReference>
<dbReference type="InterPro" id="IPR050194">
    <property type="entry name" value="Glycosyltransferase_grp1"/>
</dbReference>
<dbReference type="GO" id="GO:0016758">
    <property type="term" value="F:hexosyltransferase activity"/>
    <property type="evidence" value="ECO:0007669"/>
    <property type="project" value="TreeGrafter"/>
</dbReference>
<reference evidence="2 3" key="1">
    <citation type="journal article" date="2017" name="Int. J. Syst. Evol. Microbiol.">
        <title>Achromobacter aloeverae sp. nov., isolated from the root of Aloe vera (L.) Burm.f.</title>
        <authorList>
            <person name="Kuncharoen N."/>
            <person name="Muramatsu Y."/>
            <person name="Shibata C."/>
            <person name="Kamakura Y."/>
            <person name="Nakagawa Y."/>
            <person name="Tanasupawat S."/>
        </authorList>
    </citation>
    <scope>NUCLEOTIDE SEQUENCE [LARGE SCALE GENOMIC DNA]</scope>
    <source>
        <strain evidence="2 3">AVA-1</strain>
    </source>
</reference>
<dbReference type="PANTHER" id="PTHR45947:SF3">
    <property type="entry name" value="SULFOQUINOVOSYL TRANSFERASE SQD2"/>
    <property type="match status" value="1"/>
</dbReference>
<dbReference type="NCBIfam" id="NF007640">
    <property type="entry name" value="PRK10307.1"/>
    <property type="match status" value="1"/>
</dbReference>
<organism evidence="2 3">
    <name type="scientific">Achromobacter aloeverae</name>
    <dbReference type="NCBI Taxonomy" id="1750518"/>
    <lineage>
        <taxon>Bacteria</taxon>
        <taxon>Pseudomonadati</taxon>
        <taxon>Pseudomonadota</taxon>
        <taxon>Betaproteobacteria</taxon>
        <taxon>Burkholderiales</taxon>
        <taxon>Alcaligenaceae</taxon>
        <taxon>Achromobacter</taxon>
    </lineage>
</organism>
<accession>A0A4Q1HRT8</accession>
<dbReference type="AlphaFoldDB" id="A0A4Q1HRT8"/>
<feature type="domain" description="Glycosyltransferase subfamily 4-like N-terminal" evidence="1">
    <location>
        <begin position="15"/>
        <end position="202"/>
    </location>
</feature>
<evidence type="ECO:0000259" key="1">
    <source>
        <dbReference type="Pfam" id="PF13579"/>
    </source>
</evidence>
<dbReference type="PANTHER" id="PTHR45947">
    <property type="entry name" value="SULFOQUINOVOSYL TRANSFERASE SQD2"/>
    <property type="match status" value="1"/>
</dbReference>
<protein>
    <submittedName>
        <fullName evidence="2">Colanic acid biosynthesis glycosyltransferase WcaI</fullName>
    </submittedName>
</protein>
<comment type="caution">
    <text evidence="2">The sequence shown here is derived from an EMBL/GenBank/DDBJ whole genome shotgun (WGS) entry which is preliminary data.</text>
</comment>
<proteinExistence type="predicted"/>
<dbReference type="CDD" id="cd03794">
    <property type="entry name" value="GT4_WbuB-like"/>
    <property type="match status" value="1"/>
</dbReference>
<sequence>MKILILGINFAPELTGTGKYTGELAAWLAARGHDVTAITAPPYYPQWQVHDGYRAGRYASETWRGVRVWRAPLWVPRTPGGLKRLLHLASFALSSLPLLLRGMARRPDVVLVVEPPLFCAPAALAAARLCGARAWLHIQDYEVDAAFELGLLKGKRLRQAVGAVERWMMRRFDRVSTISQRMLALARDKGVDDARLMLVPNWIDVGAARASAEAAARAGHGAAGYRRQLGIPDDAVVAMYSGNMGGKQGLETLAQVGRVLRRESRLHFVFGGAGPQRAPLQQACDGLPRVHFLPLQPAEQLPALLACADIHLLPQRAGAADLVMPSKLTGMLASGRPVICGAAPGTELAKVVAGCGLVVPPENPRAMARALLTLSRDADLRRRLGAAAARHAHIHFHTDTVLGRLEDALVQFDSRRPSVHEPAKR</sequence>
<name>A0A4Q1HRT8_9BURK</name>
<dbReference type="Gene3D" id="3.40.50.2000">
    <property type="entry name" value="Glycogen Phosphorylase B"/>
    <property type="match status" value="2"/>
</dbReference>
<dbReference type="InterPro" id="IPR028098">
    <property type="entry name" value="Glyco_trans_4-like_N"/>
</dbReference>
<evidence type="ECO:0000313" key="2">
    <source>
        <dbReference type="EMBL" id="RXN93263.1"/>
    </source>
</evidence>
<dbReference type="RefSeq" id="WP_129149218.1">
    <property type="nucleotide sequence ID" value="NZ_JBHSDO010000006.1"/>
</dbReference>
<dbReference type="Proteomes" id="UP000290849">
    <property type="component" value="Unassembled WGS sequence"/>
</dbReference>
<dbReference type="SUPFAM" id="SSF53756">
    <property type="entry name" value="UDP-Glycosyltransferase/glycogen phosphorylase"/>
    <property type="match status" value="1"/>
</dbReference>